<dbReference type="InterPro" id="IPR004869">
    <property type="entry name" value="MMPL_dom"/>
</dbReference>
<evidence type="ECO:0000256" key="2">
    <source>
        <dbReference type="ARBA" id="ARBA00022475"/>
    </source>
</evidence>
<evidence type="ECO:0000313" key="9">
    <source>
        <dbReference type="EMBL" id="CUU57667.1"/>
    </source>
</evidence>
<dbReference type="PANTHER" id="PTHR33406">
    <property type="entry name" value="MEMBRANE PROTEIN MJ1562-RELATED"/>
    <property type="match status" value="1"/>
</dbReference>
<evidence type="ECO:0000259" key="8">
    <source>
        <dbReference type="PROSITE" id="PS50156"/>
    </source>
</evidence>
<name>A0A0S4QQC8_9ACTN</name>
<feature type="transmembrane region" description="Helical" evidence="7">
    <location>
        <begin position="750"/>
        <end position="772"/>
    </location>
</feature>
<dbReference type="PANTHER" id="PTHR33406:SF13">
    <property type="entry name" value="MEMBRANE PROTEIN YDFJ"/>
    <property type="match status" value="1"/>
</dbReference>
<dbReference type="Gene3D" id="1.20.1640.10">
    <property type="entry name" value="Multidrug efflux transporter AcrB transmembrane domain"/>
    <property type="match status" value="2"/>
</dbReference>
<evidence type="ECO:0000256" key="3">
    <source>
        <dbReference type="ARBA" id="ARBA00022692"/>
    </source>
</evidence>
<feature type="transmembrane region" description="Helical" evidence="7">
    <location>
        <begin position="330"/>
        <end position="348"/>
    </location>
</feature>
<gene>
    <name evidence="9" type="ORF">Ga0074812_11413</name>
</gene>
<keyword evidence="2" id="KW-1003">Cell membrane</keyword>
<dbReference type="AlphaFoldDB" id="A0A0S4QQC8"/>
<dbReference type="EMBL" id="FAOZ01000014">
    <property type="protein sequence ID" value="CUU57667.1"/>
    <property type="molecule type" value="Genomic_DNA"/>
</dbReference>
<keyword evidence="4 7" id="KW-1133">Transmembrane helix</keyword>
<dbReference type="InterPro" id="IPR000731">
    <property type="entry name" value="SSD"/>
</dbReference>
<dbReference type="PROSITE" id="PS50156">
    <property type="entry name" value="SSD"/>
    <property type="match status" value="1"/>
</dbReference>
<feature type="transmembrane region" description="Helical" evidence="7">
    <location>
        <begin position="778"/>
        <end position="803"/>
    </location>
</feature>
<evidence type="ECO:0000256" key="6">
    <source>
        <dbReference type="SAM" id="MobiDB-lite"/>
    </source>
</evidence>
<feature type="transmembrane region" description="Helical" evidence="7">
    <location>
        <begin position="705"/>
        <end position="729"/>
    </location>
</feature>
<feature type="transmembrane region" description="Helical" evidence="7">
    <location>
        <begin position="304"/>
        <end position="324"/>
    </location>
</feature>
<feature type="transmembrane region" description="Helical" evidence="7">
    <location>
        <begin position="277"/>
        <end position="297"/>
    </location>
</feature>
<dbReference type="GO" id="GO:0005886">
    <property type="term" value="C:plasma membrane"/>
    <property type="evidence" value="ECO:0007669"/>
    <property type="project" value="UniProtKB-SubCell"/>
</dbReference>
<evidence type="ECO:0000313" key="10">
    <source>
        <dbReference type="Proteomes" id="UP000198802"/>
    </source>
</evidence>
<dbReference type="Pfam" id="PF03176">
    <property type="entry name" value="MMPL"/>
    <property type="match status" value="2"/>
</dbReference>
<keyword evidence="10" id="KW-1185">Reference proteome</keyword>
<dbReference type="Proteomes" id="UP000198802">
    <property type="component" value="Unassembled WGS sequence"/>
</dbReference>
<feature type="compositionally biased region" description="Low complexity" evidence="6">
    <location>
        <begin position="882"/>
        <end position="904"/>
    </location>
</feature>
<dbReference type="SUPFAM" id="SSF82866">
    <property type="entry name" value="Multidrug efflux transporter AcrB transmembrane domain"/>
    <property type="match status" value="2"/>
</dbReference>
<feature type="region of interest" description="Disordered" evidence="6">
    <location>
        <begin position="882"/>
        <end position="922"/>
    </location>
</feature>
<keyword evidence="5 7" id="KW-0472">Membrane</keyword>
<sequence length="922" mass="96342">MPSSSVPSDRSSRPGGTARFWFGVGRVVGSRTGLVAAVTAIVTVALGLGLTRLEFTTGQENYLNADSQVAKDNVAYQDLFGGQAMITLFTTKPDADLVDLFTAANVKKFRDLSATLEKDPRIESVITPLTALQFTANLVTSSDGQIINSAAGKILLAAQQRDPDPKSQAVRLADSLRTLERANAIPQDQRTFDDPAWVDFLLHDNSGGIRKSLQSFFPTDKNAQMIVRLTGNASIKDEGKGATAVENAMNGLTFDNADVMTTGAAVLLRDINDYLRGGFLTLGGISLLIMAALLLIAFAVRWRLLPLAVVGIGLVWAFGLAGYLDIPLSVVTIAGMPVLLGVGIDFAVQLHSRVQEEAQLDRAREPVAAALGHLMPALALATVAGVVAFLALEFSEVPMIRDFGVLLAIGLPVIVLATVLLSTASLGFRERRSPTAPKDASRGALGHTVVWLGSLPRLAAIPLVVIAAGIFAGGLVVEGDLKVQTDPEKWVNQNSQVVHDIQYLKAQTGSSSELGIFIQSDDIFDDRTVKFVHDLAYQQLDEHPNELLTASSLVTTVSFLMEVPNTTLLAPTGKDIRLAYDVTPEPIRKSTVDIDGKALNLIFRTGPGALEERAVVVNDIRDTVTPPEGIRATPSGLAVVGTGLLENFEKNRVELTYFALIGVFIILLLRHLNIVRAVVSVVPVLIAVGLTAIISRLAGFELSPLTAVGGPLVIALCTEFTTLIVMRHVEERQRGRDPLAATEEAAARTGVAFMVSALAAVIGIVVLAFSSLPLLRDFGLVVALNVGVALLSALIVLPPLLLWADERGWVYRGPQLVPAGTSPAAPVPASAVPNAPAPASAAPASAAPAAVVPSAVVPSAVVPSAVVPSAVVPSAVVPSAAAPADDVAGPSAGPSADASAGGTAEPTAGDTARPTAGDTAES</sequence>
<keyword evidence="3 7" id="KW-0812">Transmembrane</keyword>
<feature type="transmembrane region" description="Helical" evidence="7">
    <location>
        <begin position="655"/>
        <end position="672"/>
    </location>
</feature>
<proteinExistence type="predicted"/>
<feature type="transmembrane region" description="Helical" evidence="7">
    <location>
        <begin position="403"/>
        <end position="428"/>
    </location>
</feature>
<organism evidence="9 10">
    <name type="scientific">Parafrankia irregularis</name>
    <dbReference type="NCBI Taxonomy" id="795642"/>
    <lineage>
        <taxon>Bacteria</taxon>
        <taxon>Bacillati</taxon>
        <taxon>Actinomycetota</taxon>
        <taxon>Actinomycetes</taxon>
        <taxon>Frankiales</taxon>
        <taxon>Frankiaceae</taxon>
        <taxon>Parafrankia</taxon>
    </lineage>
</organism>
<accession>A0A0S4QQC8</accession>
<feature type="domain" description="SSD" evidence="8">
    <location>
        <begin position="309"/>
        <end position="428"/>
    </location>
</feature>
<reference evidence="10" key="1">
    <citation type="submission" date="2015-11" db="EMBL/GenBank/DDBJ databases">
        <authorList>
            <person name="Varghese N."/>
        </authorList>
    </citation>
    <scope>NUCLEOTIDE SEQUENCE [LARGE SCALE GENOMIC DNA]</scope>
    <source>
        <strain evidence="10">DSM 45899</strain>
    </source>
</reference>
<feature type="transmembrane region" description="Helical" evidence="7">
    <location>
        <begin position="679"/>
        <end position="699"/>
    </location>
</feature>
<feature type="transmembrane region" description="Helical" evidence="7">
    <location>
        <begin position="449"/>
        <end position="477"/>
    </location>
</feature>
<protein>
    <recommendedName>
        <fullName evidence="8">SSD domain-containing protein</fullName>
    </recommendedName>
</protein>
<dbReference type="RefSeq" id="WP_091279535.1">
    <property type="nucleotide sequence ID" value="NZ_FAOZ01000014.1"/>
</dbReference>
<dbReference type="InterPro" id="IPR050545">
    <property type="entry name" value="Mycobact_MmpL"/>
</dbReference>
<comment type="subcellular location">
    <subcellularLocation>
        <location evidence="1">Cell membrane</location>
        <topology evidence="1">Multi-pass membrane protein</topology>
    </subcellularLocation>
</comment>
<evidence type="ECO:0000256" key="5">
    <source>
        <dbReference type="ARBA" id="ARBA00023136"/>
    </source>
</evidence>
<evidence type="ECO:0000256" key="7">
    <source>
        <dbReference type="SAM" id="Phobius"/>
    </source>
</evidence>
<evidence type="ECO:0000256" key="4">
    <source>
        <dbReference type="ARBA" id="ARBA00022989"/>
    </source>
</evidence>
<evidence type="ECO:0000256" key="1">
    <source>
        <dbReference type="ARBA" id="ARBA00004651"/>
    </source>
</evidence>
<feature type="transmembrane region" description="Helical" evidence="7">
    <location>
        <begin position="369"/>
        <end position="391"/>
    </location>
</feature>